<dbReference type="PROSITE" id="PS00107">
    <property type="entry name" value="PROTEIN_KINASE_ATP"/>
    <property type="match status" value="1"/>
</dbReference>
<dbReference type="Pfam" id="PF00069">
    <property type="entry name" value="Pkinase"/>
    <property type="match status" value="2"/>
</dbReference>
<evidence type="ECO:0000313" key="7">
    <source>
        <dbReference type="EMBL" id="KAF0699526.1"/>
    </source>
</evidence>
<dbReference type="InterPro" id="IPR017441">
    <property type="entry name" value="Protein_kinase_ATP_BS"/>
</dbReference>
<dbReference type="InterPro" id="IPR001245">
    <property type="entry name" value="Ser-Thr/Tyr_kinase_cat_dom"/>
</dbReference>
<comment type="caution">
    <text evidence="7">The sequence shown here is derived from an EMBL/GenBank/DDBJ whole genome shotgun (WGS) entry which is preliminary data.</text>
</comment>
<dbReference type="PROSITE" id="PS50011">
    <property type="entry name" value="PROTEIN_KINASE_DOM"/>
    <property type="match status" value="2"/>
</dbReference>
<dbReference type="GO" id="GO:0004674">
    <property type="term" value="F:protein serine/threonine kinase activity"/>
    <property type="evidence" value="ECO:0007669"/>
    <property type="project" value="UniProtKB-KW"/>
</dbReference>
<keyword evidence="2 4" id="KW-0547">Nucleotide-binding</keyword>
<dbReference type="GO" id="GO:0005524">
    <property type="term" value="F:ATP binding"/>
    <property type="evidence" value="ECO:0007669"/>
    <property type="project" value="UniProtKB-UniRule"/>
</dbReference>
<dbReference type="EMBL" id="VJMH01005171">
    <property type="protein sequence ID" value="KAF0699526.1"/>
    <property type="molecule type" value="Genomic_DNA"/>
</dbReference>
<keyword evidence="1" id="KW-0808">Transferase</keyword>
<evidence type="ECO:0000256" key="1">
    <source>
        <dbReference type="ARBA" id="ARBA00022527"/>
    </source>
</evidence>
<dbReference type="Gene3D" id="1.10.510.10">
    <property type="entry name" value="Transferase(Phosphotransferase) domain 1"/>
    <property type="match status" value="2"/>
</dbReference>
<dbReference type="InterPro" id="IPR000719">
    <property type="entry name" value="Prot_kinase_dom"/>
</dbReference>
<proteinExistence type="predicted"/>
<keyword evidence="1" id="KW-0723">Serine/threonine-protein kinase</keyword>
<organism evidence="7">
    <name type="scientific">Aphanomyces stellatus</name>
    <dbReference type="NCBI Taxonomy" id="120398"/>
    <lineage>
        <taxon>Eukaryota</taxon>
        <taxon>Sar</taxon>
        <taxon>Stramenopiles</taxon>
        <taxon>Oomycota</taxon>
        <taxon>Saprolegniomycetes</taxon>
        <taxon>Saprolegniales</taxon>
        <taxon>Verrucalvaceae</taxon>
        <taxon>Aphanomyces</taxon>
    </lineage>
</organism>
<feature type="domain" description="Protein kinase" evidence="6">
    <location>
        <begin position="545"/>
        <end position="805"/>
    </location>
</feature>
<dbReference type="PANTHER" id="PTHR44329:SF214">
    <property type="entry name" value="PROTEIN KINASE DOMAIN-CONTAINING PROTEIN"/>
    <property type="match status" value="1"/>
</dbReference>
<dbReference type="PROSITE" id="PS00108">
    <property type="entry name" value="PROTEIN_KINASE_ST"/>
    <property type="match status" value="2"/>
</dbReference>
<dbReference type="SMART" id="SM00220">
    <property type="entry name" value="S_TKc"/>
    <property type="match status" value="2"/>
</dbReference>
<feature type="domain" description="Protein kinase" evidence="6">
    <location>
        <begin position="1"/>
        <end position="223"/>
    </location>
</feature>
<keyword evidence="1" id="KW-0418">Kinase</keyword>
<evidence type="ECO:0000256" key="3">
    <source>
        <dbReference type="ARBA" id="ARBA00022840"/>
    </source>
</evidence>
<keyword evidence="5" id="KW-0812">Transmembrane</keyword>
<dbReference type="PRINTS" id="PR00109">
    <property type="entry name" value="TYRKINASE"/>
</dbReference>
<evidence type="ECO:0000256" key="4">
    <source>
        <dbReference type="PROSITE-ProRule" id="PRU10141"/>
    </source>
</evidence>
<keyword evidence="3 4" id="KW-0067">ATP-binding</keyword>
<feature type="binding site" evidence="4">
    <location>
        <position position="573"/>
    </location>
    <ligand>
        <name>ATP</name>
        <dbReference type="ChEBI" id="CHEBI:30616"/>
    </ligand>
</feature>
<keyword evidence="5" id="KW-1133">Transmembrane helix</keyword>
<dbReference type="PANTHER" id="PTHR44329">
    <property type="entry name" value="SERINE/THREONINE-PROTEIN KINASE TNNI3K-RELATED"/>
    <property type="match status" value="1"/>
</dbReference>
<sequence length="816" mass="91558">QMESFVDEIKLMSKFDSPYIVKLVGAVWTRPADLQCVMEYMDGGDLRDYLTHHSPAAFHWSDKYLHIHSIVEGLVYLHSMDIIHRDLKSRNILLDSTKGTKLTDFGISKEDMQATMTMGVGTFRWMAPEVVEDQYYTVAADMYSFGCILSEFSTHRIPYEDAKNPANGEPIADTAVMVKVVAGTLKPSFGVDCPPWIRELALQCLATQPDDRPTAAYVSHVLRTKIKELGTFIFAFNAVENFVNFSFASFADAIQTIRIEGFDKMSFPMPFKWPSNLTRIEYNDEALFKPPVIPSTVTELTVHSTVIALNEVLPSNVRTLTLGPKRPQRALVVSGPPTSRPKPFVDRSILGCKEISGLKLSPSSLTYLSLRSSDITSWVMDSDTYTALNQLKPRGNFTNSTMKPSDQGFYYDIAAYVKIPLAITTPQSVCDAERGQLKALWPDRKPVVEMLGFVETKTQFLVCVTGDTNGGRESNATTNMGLIAGLSVAAIVVVGVMFMLWRRRRQSKLTITESGPTQGTGTLTYDDGKLNMDDLKLYRLDANDVQVSRQIGMGAFADVWLGTFQEQSVAVKKLHTRNVTTHNMESFIAEIKLMAKFDSPHIVKLVGAVWTRPTDLQCVMEYMDGGDLRDYLTRNTPEMFPWSEKYLHISSIVEGLVYLHSLDIIHRDIKSRNVLLDKRKGTKLTDFGISKEDMQATMTMGVGTYRWMAPEVLKDQYYTVSADMYSFGCLLSEFSTHQIPYEDIKNPATGEPITDSAIMLRVAGGQLKPSFQKDCPPWIQELALRCLAANPNDRPEAVQVAHVFFTKIKELHTYAL</sequence>
<reference evidence="7" key="1">
    <citation type="submission" date="2019-06" db="EMBL/GenBank/DDBJ databases">
        <title>Genomics analysis of Aphanomyces spp. identifies a new class of oomycete effector associated with host adaptation.</title>
        <authorList>
            <person name="Gaulin E."/>
        </authorList>
    </citation>
    <scope>NUCLEOTIDE SEQUENCE</scope>
    <source>
        <strain evidence="7">CBS 578.67</strain>
    </source>
</reference>
<dbReference type="SUPFAM" id="SSF56112">
    <property type="entry name" value="Protein kinase-like (PK-like)"/>
    <property type="match status" value="2"/>
</dbReference>
<protein>
    <recommendedName>
        <fullName evidence="6">Protein kinase domain-containing protein</fullName>
    </recommendedName>
</protein>
<evidence type="ECO:0000256" key="5">
    <source>
        <dbReference type="SAM" id="Phobius"/>
    </source>
</evidence>
<feature type="non-terminal residue" evidence="7">
    <location>
        <position position="1"/>
    </location>
</feature>
<accession>A0A6A4YNI3</accession>
<dbReference type="OrthoDB" id="79577at2759"/>
<dbReference type="InterPro" id="IPR008271">
    <property type="entry name" value="Ser/Thr_kinase_AS"/>
</dbReference>
<feature type="transmembrane region" description="Helical" evidence="5">
    <location>
        <begin position="480"/>
        <end position="501"/>
    </location>
</feature>
<dbReference type="InterPro" id="IPR011009">
    <property type="entry name" value="Kinase-like_dom_sf"/>
</dbReference>
<dbReference type="InterPro" id="IPR051681">
    <property type="entry name" value="Ser/Thr_Kinases-Pseudokinases"/>
</dbReference>
<dbReference type="AlphaFoldDB" id="A0A6A4YNI3"/>
<gene>
    <name evidence="7" type="ORF">As57867_009862</name>
</gene>
<evidence type="ECO:0000256" key="2">
    <source>
        <dbReference type="ARBA" id="ARBA00022741"/>
    </source>
</evidence>
<name>A0A6A4YNI3_9STRA</name>
<evidence type="ECO:0000259" key="6">
    <source>
        <dbReference type="PROSITE" id="PS50011"/>
    </source>
</evidence>
<keyword evidence="5" id="KW-0472">Membrane</keyword>